<dbReference type="Proteomes" id="UP001601197">
    <property type="component" value="Unassembled WGS sequence"/>
</dbReference>
<proteinExistence type="predicted"/>
<feature type="transmembrane region" description="Helical" evidence="8">
    <location>
        <begin position="448"/>
        <end position="470"/>
    </location>
</feature>
<keyword evidence="3" id="KW-1003">Cell membrane</keyword>
<reference evidence="10 11" key="1">
    <citation type="submission" date="2024-10" db="EMBL/GenBank/DDBJ databases">
        <title>The Natural Products Discovery Center: Release of the First 8490 Sequenced Strains for Exploring Actinobacteria Biosynthetic Diversity.</title>
        <authorList>
            <person name="Kalkreuter E."/>
            <person name="Kautsar S.A."/>
            <person name="Yang D."/>
            <person name="Bader C.D."/>
            <person name="Teijaro C.N."/>
            <person name="Fluegel L."/>
            <person name="Davis C.M."/>
            <person name="Simpson J.R."/>
            <person name="Lauterbach L."/>
            <person name="Steele A.D."/>
            <person name="Gui C."/>
            <person name="Meng S."/>
            <person name="Li G."/>
            <person name="Viehrig K."/>
            <person name="Ye F."/>
            <person name="Su P."/>
            <person name="Kiefer A.F."/>
            <person name="Nichols A."/>
            <person name="Cepeda A.J."/>
            <person name="Yan W."/>
            <person name="Fan B."/>
            <person name="Jiang Y."/>
            <person name="Adhikari A."/>
            <person name="Zheng C.-J."/>
            <person name="Schuster L."/>
            <person name="Cowan T.M."/>
            <person name="Smanski M.J."/>
            <person name="Chevrette M.G."/>
            <person name="De Carvalho L.P.S."/>
            <person name="Shen B."/>
        </authorList>
    </citation>
    <scope>NUCLEOTIDE SEQUENCE [LARGE SCALE GENOMIC DNA]</scope>
    <source>
        <strain evidence="10 11">NPDC007147</strain>
    </source>
</reference>
<feature type="transmembrane region" description="Helical" evidence="8">
    <location>
        <begin position="117"/>
        <end position="140"/>
    </location>
</feature>
<keyword evidence="5 8" id="KW-1133">Transmembrane helix</keyword>
<name>A0ABW6KMN9_9ACTN</name>
<evidence type="ECO:0000256" key="6">
    <source>
        <dbReference type="ARBA" id="ARBA00023136"/>
    </source>
</evidence>
<dbReference type="CDD" id="cd17321">
    <property type="entry name" value="MFS_MMR_MDR_like"/>
    <property type="match status" value="1"/>
</dbReference>
<evidence type="ECO:0000256" key="5">
    <source>
        <dbReference type="ARBA" id="ARBA00022989"/>
    </source>
</evidence>
<evidence type="ECO:0000256" key="2">
    <source>
        <dbReference type="ARBA" id="ARBA00022448"/>
    </source>
</evidence>
<feature type="transmembrane region" description="Helical" evidence="8">
    <location>
        <begin position="346"/>
        <end position="363"/>
    </location>
</feature>
<dbReference type="RefSeq" id="WP_073951884.1">
    <property type="nucleotide sequence ID" value="NZ_JBIAFJ010000001.1"/>
</dbReference>
<keyword evidence="6 8" id="KW-0472">Membrane</keyword>
<evidence type="ECO:0000256" key="3">
    <source>
        <dbReference type="ARBA" id="ARBA00022475"/>
    </source>
</evidence>
<organism evidence="10 11">
    <name type="scientific">Streptomyces kebangsaanensis</name>
    <dbReference type="NCBI Taxonomy" id="864058"/>
    <lineage>
        <taxon>Bacteria</taxon>
        <taxon>Bacillati</taxon>
        <taxon>Actinomycetota</taxon>
        <taxon>Actinomycetes</taxon>
        <taxon>Kitasatosporales</taxon>
        <taxon>Streptomycetaceae</taxon>
        <taxon>Streptomyces</taxon>
    </lineage>
</organism>
<feature type="domain" description="Major facilitator superfamily (MFS) profile" evidence="9">
    <location>
        <begin position="26"/>
        <end position="474"/>
    </location>
</feature>
<feature type="transmembrane region" description="Helical" evidence="8">
    <location>
        <begin position="61"/>
        <end position="80"/>
    </location>
</feature>
<dbReference type="SUPFAM" id="SSF103473">
    <property type="entry name" value="MFS general substrate transporter"/>
    <property type="match status" value="1"/>
</dbReference>
<dbReference type="InterPro" id="IPR011701">
    <property type="entry name" value="MFS"/>
</dbReference>
<keyword evidence="2" id="KW-0813">Transport</keyword>
<protein>
    <submittedName>
        <fullName evidence="10">MFS transporter</fullName>
    </submittedName>
</protein>
<feature type="transmembrane region" description="Helical" evidence="8">
    <location>
        <begin position="179"/>
        <end position="202"/>
    </location>
</feature>
<feature type="transmembrane region" description="Helical" evidence="8">
    <location>
        <begin position="281"/>
        <end position="304"/>
    </location>
</feature>
<dbReference type="InterPro" id="IPR020846">
    <property type="entry name" value="MFS_dom"/>
</dbReference>
<comment type="subcellular location">
    <subcellularLocation>
        <location evidence="1">Cell membrane</location>
        <topology evidence="1">Multi-pass membrane protein</topology>
    </subcellularLocation>
</comment>
<evidence type="ECO:0000313" key="11">
    <source>
        <dbReference type="Proteomes" id="UP001601197"/>
    </source>
</evidence>
<feature type="transmembrane region" description="Helical" evidence="8">
    <location>
        <begin position="417"/>
        <end position="436"/>
    </location>
</feature>
<keyword evidence="11" id="KW-1185">Reference proteome</keyword>
<keyword evidence="4 8" id="KW-0812">Transmembrane</keyword>
<keyword evidence="7" id="KW-0046">Antibiotic resistance</keyword>
<feature type="transmembrane region" description="Helical" evidence="8">
    <location>
        <begin position="92"/>
        <end position="111"/>
    </location>
</feature>
<dbReference type="NCBIfam" id="TIGR00711">
    <property type="entry name" value="efflux_EmrB"/>
    <property type="match status" value="1"/>
</dbReference>
<feature type="transmembrane region" description="Helical" evidence="8">
    <location>
        <begin position="214"/>
        <end position="232"/>
    </location>
</feature>
<feature type="transmembrane region" description="Helical" evidence="8">
    <location>
        <begin position="152"/>
        <end position="173"/>
    </location>
</feature>
<evidence type="ECO:0000256" key="7">
    <source>
        <dbReference type="ARBA" id="ARBA00023251"/>
    </source>
</evidence>
<dbReference type="PANTHER" id="PTHR42718:SF46">
    <property type="entry name" value="BLR6921 PROTEIN"/>
    <property type="match status" value="1"/>
</dbReference>
<feature type="transmembrane region" description="Helical" evidence="8">
    <location>
        <begin position="24"/>
        <end position="49"/>
    </location>
</feature>
<dbReference type="PANTHER" id="PTHR42718">
    <property type="entry name" value="MAJOR FACILITATOR SUPERFAMILY MULTIDRUG TRANSPORTER MFSC"/>
    <property type="match status" value="1"/>
</dbReference>
<gene>
    <name evidence="10" type="ORF">ACFYNZ_01405</name>
</gene>
<dbReference type="InterPro" id="IPR036259">
    <property type="entry name" value="MFS_trans_sf"/>
</dbReference>
<dbReference type="PROSITE" id="PS50850">
    <property type="entry name" value="MFS"/>
    <property type="match status" value="1"/>
</dbReference>
<evidence type="ECO:0000313" key="10">
    <source>
        <dbReference type="EMBL" id="MFE9168180.1"/>
    </source>
</evidence>
<dbReference type="Gene3D" id="1.20.1720.10">
    <property type="entry name" value="Multidrug resistance protein D"/>
    <property type="match status" value="1"/>
</dbReference>
<feature type="transmembrane region" description="Helical" evidence="8">
    <location>
        <begin position="369"/>
        <end position="396"/>
    </location>
</feature>
<evidence type="ECO:0000256" key="4">
    <source>
        <dbReference type="ARBA" id="ARBA00022692"/>
    </source>
</evidence>
<feature type="transmembrane region" description="Helical" evidence="8">
    <location>
        <begin position="238"/>
        <end position="261"/>
    </location>
</feature>
<dbReference type="Pfam" id="PF07690">
    <property type="entry name" value="MFS_1"/>
    <property type="match status" value="1"/>
</dbReference>
<accession>A0ABW6KMN9</accession>
<dbReference type="EMBL" id="JBIAFJ010000001">
    <property type="protein sequence ID" value="MFE9168180.1"/>
    <property type="molecule type" value="Genomic_DNA"/>
</dbReference>
<dbReference type="Gene3D" id="1.20.1250.20">
    <property type="entry name" value="MFS general substrate transporter like domains"/>
    <property type="match status" value="1"/>
</dbReference>
<sequence length="478" mass="48340">MTPMLEAADTTPTLRRPAVPPPTWLVVALACAGQFLVVLDVSVVNVALPSMRADLGLSGPGLQWVVNAYAIAFAGFMLLGGRAGDLYGRKRMFLLGLGLFTLASLGGGLAQEGWQLLLARAVQGLGAAVLAPSTLTLLTAAVPEGAARARAIATWTAVGAGGGAAGGLVGGILVQGLSWRWVLLINVPVGAVVLAGAVRWLVESRAGDGRRLDLPGALLVTAGLATLAYGISQTEAEGWTAAATLVPLLAGLALIGLFLAVEARTAAPLMPLALLRVRSVASANVAMFVSGSAMFCMWFFMTLYAQNVLGYTPLDAGLALVPSSLAVVLGSKLAPRLMRAAGARNVAVLGTLVAAAGFAWQSTLRADGAYLTAIMIPGILMMLGAGLAGTPLAALATSGAAPEDAGLVSGLINTSRTMGGSLGLAVMATIAAARTAGRTTPVGLTEGYALVFRTSTAVLLGGALLMLAWLPRSARKVG</sequence>
<evidence type="ECO:0000256" key="8">
    <source>
        <dbReference type="SAM" id="Phobius"/>
    </source>
</evidence>
<comment type="caution">
    <text evidence="10">The sequence shown here is derived from an EMBL/GenBank/DDBJ whole genome shotgun (WGS) entry which is preliminary data.</text>
</comment>
<evidence type="ECO:0000256" key="1">
    <source>
        <dbReference type="ARBA" id="ARBA00004651"/>
    </source>
</evidence>
<evidence type="ECO:0000259" key="9">
    <source>
        <dbReference type="PROSITE" id="PS50850"/>
    </source>
</evidence>
<feature type="transmembrane region" description="Helical" evidence="8">
    <location>
        <begin position="316"/>
        <end position="334"/>
    </location>
</feature>
<dbReference type="InterPro" id="IPR004638">
    <property type="entry name" value="EmrB-like"/>
</dbReference>